<keyword evidence="4" id="KW-1185">Reference proteome</keyword>
<organism evidence="3 4">
    <name type="scientific">Aphanomyces stellatus</name>
    <dbReference type="NCBI Taxonomy" id="120398"/>
    <lineage>
        <taxon>Eukaryota</taxon>
        <taxon>Sar</taxon>
        <taxon>Stramenopiles</taxon>
        <taxon>Oomycota</taxon>
        <taxon>Saprolegniomycetes</taxon>
        <taxon>Saprolegniales</taxon>
        <taxon>Verrucalvaceae</taxon>
        <taxon>Aphanomyces</taxon>
    </lineage>
</organism>
<dbReference type="Proteomes" id="UP000332933">
    <property type="component" value="Unassembled WGS sequence"/>
</dbReference>
<evidence type="ECO:0000313" key="3">
    <source>
        <dbReference type="EMBL" id="VFT91864.1"/>
    </source>
</evidence>
<feature type="region of interest" description="Disordered" evidence="1">
    <location>
        <begin position="1"/>
        <end position="100"/>
    </location>
</feature>
<dbReference type="EMBL" id="VJMH01005614">
    <property type="protein sequence ID" value="KAF0694040.1"/>
    <property type="molecule type" value="Genomic_DNA"/>
</dbReference>
<gene>
    <name evidence="3" type="primary">Aste57867_15050</name>
    <name evidence="2" type="ORF">As57867_014994</name>
    <name evidence="3" type="ORF">ASTE57867_15050</name>
</gene>
<name>A0A485L2T5_9STRA</name>
<protein>
    <submittedName>
        <fullName evidence="3">Aste57867_15050 protein</fullName>
    </submittedName>
</protein>
<reference evidence="2" key="2">
    <citation type="submission" date="2019-06" db="EMBL/GenBank/DDBJ databases">
        <title>Genomics analysis of Aphanomyces spp. identifies a new class of oomycete effector associated with host adaptation.</title>
        <authorList>
            <person name="Gaulin E."/>
        </authorList>
    </citation>
    <scope>NUCLEOTIDE SEQUENCE</scope>
    <source>
        <strain evidence="2">CBS 578.67</strain>
    </source>
</reference>
<accession>A0A485L2T5</accession>
<reference evidence="3 4" key="1">
    <citation type="submission" date="2019-03" db="EMBL/GenBank/DDBJ databases">
        <authorList>
            <person name="Gaulin E."/>
            <person name="Dumas B."/>
        </authorList>
    </citation>
    <scope>NUCLEOTIDE SEQUENCE [LARGE SCALE GENOMIC DNA]</scope>
    <source>
        <strain evidence="3">CBS 568.67</strain>
    </source>
</reference>
<proteinExistence type="predicted"/>
<evidence type="ECO:0000256" key="1">
    <source>
        <dbReference type="SAM" id="MobiDB-lite"/>
    </source>
</evidence>
<feature type="compositionally biased region" description="Basic and acidic residues" evidence="1">
    <location>
        <begin position="78"/>
        <end position="100"/>
    </location>
</feature>
<dbReference type="AlphaFoldDB" id="A0A485L2T5"/>
<evidence type="ECO:0000313" key="4">
    <source>
        <dbReference type="Proteomes" id="UP000332933"/>
    </source>
</evidence>
<evidence type="ECO:0000313" key="2">
    <source>
        <dbReference type="EMBL" id="KAF0694040.1"/>
    </source>
</evidence>
<sequence length="100" mass="10854">MTKAKTNILDVAGKKTRSKAKVSRAGDRHPQTTVPEDVHTTATTSDGPARRSPSKSPAKARKTTVYVLTDAPASSPETTKEDTTTESDDGRREEEDEGRR</sequence>
<dbReference type="EMBL" id="CAADRA010005635">
    <property type="protein sequence ID" value="VFT91864.1"/>
    <property type="molecule type" value="Genomic_DNA"/>
</dbReference>